<organism evidence="1 2">
    <name type="scientific">Holothuria leucospilota</name>
    <name type="common">Black long sea cucumber</name>
    <name type="synonym">Mertensiothuria leucospilota</name>
    <dbReference type="NCBI Taxonomy" id="206669"/>
    <lineage>
        <taxon>Eukaryota</taxon>
        <taxon>Metazoa</taxon>
        <taxon>Echinodermata</taxon>
        <taxon>Eleutherozoa</taxon>
        <taxon>Echinozoa</taxon>
        <taxon>Holothuroidea</taxon>
        <taxon>Aspidochirotacea</taxon>
        <taxon>Aspidochirotida</taxon>
        <taxon>Holothuriidae</taxon>
        <taxon>Holothuria</taxon>
    </lineage>
</organism>
<dbReference type="PANTHER" id="PTHR48312">
    <property type="match status" value="1"/>
</dbReference>
<protein>
    <submittedName>
        <fullName evidence="1">Uncharacterized protein</fullName>
    </submittedName>
</protein>
<dbReference type="PANTHER" id="PTHR48312:SF1">
    <property type="entry name" value="SULFOTRANSFERASE"/>
    <property type="match status" value="1"/>
</dbReference>
<name>A0A9Q1C5J1_HOLLE</name>
<gene>
    <name evidence="1" type="ORF">HOLleu_15683</name>
</gene>
<comment type="caution">
    <text evidence="1">The sequence shown here is derived from an EMBL/GenBank/DDBJ whole genome shotgun (WGS) entry which is preliminary data.</text>
</comment>
<keyword evidence="2" id="KW-1185">Reference proteome</keyword>
<dbReference type="EMBL" id="JAIZAY010000007">
    <property type="protein sequence ID" value="KAJ8038301.1"/>
    <property type="molecule type" value="Genomic_DNA"/>
</dbReference>
<sequence length="140" mass="16387">MLVTDILPKDLFALNKMGDGSKSKPLRVFLWIVPRANSTVLTKCLSFMDDTVVWMEPYMACHLNETMYNPEFKKGDPAAEKMRENTASLKKMEKMITFMTEMKQKTNEYYNIFDLRLFFHYYPALGILSNGDGKTRSWQF</sequence>
<evidence type="ECO:0000313" key="1">
    <source>
        <dbReference type="EMBL" id="KAJ8038301.1"/>
    </source>
</evidence>
<dbReference type="AlphaFoldDB" id="A0A9Q1C5J1"/>
<evidence type="ECO:0000313" key="2">
    <source>
        <dbReference type="Proteomes" id="UP001152320"/>
    </source>
</evidence>
<dbReference type="Proteomes" id="UP001152320">
    <property type="component" value="Chromosome 7"/>
</dbReference>
<proteinExistence type="predicted"/>
<accession>A0A9Q1C5J1</accession>
<reference evidence="1" key="1">
    <citation type="submission" date="2021-10" db="EMBL/GenBank/DDBJ databases">
        <title>Tropical sea cucumber genome reveals ecological adaptation and Cuvierian tubules defense mechanism.</title>
        <authorList>
            <person name="Chen T."/>
        </authorList>
    </citation>
    <scope>NUCLEOTIDE SEQUENCE</scope>
    <source>
        <strain evidence="1">Nanhai2018</strain>
        <tissue evidence="1">Muscle</tissue>
    </source>
</reference>